<dbReference type="RefSeq" id="WP_212998973.1">
    <property type="nucleotide sequence ID" value="NZ_BAAATW010000015.1"/>
</dbReference>
<evidence type="ECO:0000259" key="3">
    <source>
        <dbReference type="Pfam" id="PF13472"/>
    </source>
</evidence>
<dbReference type="GO" id="GO:0004622">
    <property type="term" value="F:phosphatidylcholine lysophospholipase activity"/>
    <property type="evidence" value="ECO:0007669"/>
    <property type="project" value="TreeGrafter"/>
</dbReference>
<sequence length="248" mass="26669">MMRVRVRVLTAVTTALLLTACSEPVPTRSAPTPAPPSHPEVAVPEPAFAAKRRIRVMPLGDSITAGAGSAHEDGYRADLYRMLAGAGWDVDFVGSQHSGDGPDDDHEGHSGWTMTQLAKRLHGWLIAYRPDVVVLHAGTNDLRTPEAARFAPQVLTRLLAQIARDRPGAQVLVARIVGNRDVGDGAVRQERADAYNAQVVTVVAAAGVQFHLVDLSAVRGRDLADKLHPNDAGYRKMALGWFAALKQL</sequence>
<dbReference type="EMBL" id="BOQP01000021">
    <property type="protein sequence ID" value="GIM74872.1"/>
    <property type="molecule type" value="Genomic_DNA"/>
</dbReference>
<evidence type="ECO:0000313" key="5">
    <source>
        <dbReference type="Proteomes" id="UP000680865"/>
    </source>
</evidence>
<dbReference type="AlphaFoldDB" id="A0A919SM03"/>
<feature type="signal peptide" evidence="2">
    <location>
        <begin position="1"/>
        <end position="20"/>
    </location>
</feature>
<reference evidence="4" key="1">
    <citation type="submission" date="2021-03" db="EMBL/GenBank/DDBJ databases">
        <title>Whole genome shotgun sequence of Actinoplanes consettensis NBRC 14913.</title>
        <authorList>
            <person name="Komaki H."/>
            <person name="Tamura T."/>
        </authorList>
    </citation>
    <scope>NUCLEOTIDE SEQUENCE</scope>
    <source>
        <strain evidence="4">NBRC 14913</strain>
    </source>
</reference>
<gene>
    <name evidence="4" type="ORF">Aco04nite_42550</name>
</gene>
<dbReference type="Pfam" id="PF13472">
    <property type="entry name" value="Lipase_GDSL_2"/>
    <property type="match status" value="1"/>
</dbReference>
<comment type="caution">
    <text evidence="4">The sequence shown here is derived from an EMBL/GenBank/DDBJ whole genome shotgun (WGS) entry which is preliminary data.</text>
</comment>
<protein>
    <recommendedName>
        <fullName evidence="3">SGNH hydrolase-type esterase domain-containing protein</fullName>
    </recommendedName>
</protein>
<dbReference type="PANTHER" id="PTHR30383:SF5">
    <property type="entry name" value="SGNH HYDROLASE-TYPE ESTERASE DOMAIN-CONTAINING PROTEIN"/>
    <property type="match status" value="1"/>
</dbReference>
<evidence type="ECO:0000313" key="4">
    <source>
        <dbReference type="EMBL" id="GIM74872.1"/>
    </source>
</evidence>
<evidence type="ECO:0000256" key="1">
    <source>
        <dbReference type="SAM" id="MobiDB-lite"/>
    </source>
</evidence>
<dbReference type="SUPFAM" id="SSF52266">
    <property type="entry name" value="SGNH hydrolase"/>
    <property type="match status" value="1"/>
</dbReference>
<feature type="region of interest" description="Disordered" evidence="1">
    <location>
        <begin position="24"/>
        <end position="43"/>
    </location>
</feature>
<dbReference type="InterPro" id="IPR051532">
    <property type="entry name" value="Ester_Hydrolysis_Enzymes"/>
</dbReference>
<keyword evidence="2" id="KW-0732">Signal</keyword>
<dbReference type="InterPro" id="IPR013830">
    <property type="entry name" value="SGNH_hydro"/>
</dbReference>
<evidence type="ECO:0000256" key="2">
    <source>
        <dbReference type="SAM" id="SignalP"/>
    </source>
</evidence>
<accession>A0A919SM03</accession>
<name>A0A919SM03_9ACTN</name>
<organism evidence="4 5">
    <name type="scientific">Winogradskya consettensis</name>
    <dbReference type="NCBI Taxonomy" id="113560"/>
    <lineage>
        <taxon>Bacteria</taxon>
        <taxon>Bacillati</taxon>
        <taxon>Actinomycetota</taxon>
        <taxon>Actinomycetes</taxon>
        <taxon>Micromonosporales</taxon>
        <taxon>Micromonosporaceae</taxon>
        <taxon>Winogradskya</taxon>
    </lineage>
</organism>
<dbReference type="InterPro" id="IPR036514">
    <property type="entry name" value="SGNH_hydro_sf"/>
</dbReference>
<dbReference type="PANTHER" id="PTHR30383">
    <property type="entry name" value="THIOESTERASE 1/PROTEASE 1/LYSOPHOSPHOLIPASE L1"/>
    <property type="match status" value="1"/>
</dbReference>
<feature type="domain" description="SGNH hydrolase-type esterase" evidence="3">
    <location>
        <begin position="59"/>
        <end position="235"/>
    </location>
</feature>
<dbReference type="PROSITE" id="PS51257">
    <property type="entry name" value="PROKAR_LIPOPROTEIN"/>
    <property type="match status" value="1"/>
</dbReference>
<dbReference type="Proteomes" id="UP000680865">
    <property type="component" value="Unassembled WGS sequence"/>
</dbReference>
<keyword evidence="5" id="KW-1185">Reference proteome</keyword>
<feature type="chain" id="PRO_5039085009" description="SGNH hydrolase-type esterase domain-containing protein" evidence="2">
    <location>
        <begin position="21"/>
        <end position="248"/>
    </location>
</feature>
<proteinExistence type="predicted"/>
<dbReference type="Gene3D" id="3.40.50.1110">
    <property type="entry name" value="SGNH hydrolase"/>
    <property type="match status" value="1"/>
</dbReference>